<dbReference type="Gene3D" id="2.120.10.30">
    <property type="entry name" value="TolB, C-terminal domain"/>
    <property type="match status" value="1"/>
</dbReference>
<proteinExistence type="predicted"/>
<name>A0AAV7JGQ3_9METZ</name>
<dbReference type="InterPro" id="IPR001258">
    <property type="entry name" value="NHL_repeat"/>
</dbReference>
<dbReference type="GO" id="GO:0008270">
    <property type="term" value="F:zinc ion binding"/>
    <property type="evidence" value="ECO:0007669"/>
    <property type="project" value="UniProtKB-KW"/>
</dbReference>
<evidence type="ECO:0000313" key="4">
    <source>
        <dbReference type="Proteomes" id="UP001165289"/>
    </source>
</evidence>
<evidence type="ECO:0000313" key="3">
    <source>
        <dbReference type="EMBL" id="KAI6648062.1"/>
    </source>
</evidence>
<protein>
    <submittedName>
        <fullName evidence="3">Uncharacterized protein</fullName>
    </submittedName>
</protein>
<dbReference type="EMBL" id="JAKMXF010000333">
    <property type="protein sequence ID" value="KAI6648062.1"/>
    <property type="molecule type" value="Genomic_DNA"/>
</dbReference>
<dbReference type="PANTHER" id="PTHR24104:SF25">
    <property type="entry name" value="PROTEIN LIN-41"/>
    <property type="match status" value="1"/>
</dbReference>
<gene>
    <name evidence="3" type="ORF">LOD99_8264</name>
</gene>
<evidence type="ECO:0000256" key="2">
    <source>
        <dbReference type="PROSITE-ProRule" id="PRU00504"/>
    </source>
</evidence>
<dbReference type="PANTHER" id="PTHR24104">
    <property type="entry name" value="E3 UBIQUITIN-PROTEIN LIGASE NHLRC1-RELATED"/>
    <property type="match status" value="1"/>
</dbReference>
<reference evidence="3 4" key="1">
    <citation type="journal article" date="2023" name="BMC Biol.">
        <title>The compact genome of the sponge Oopsacas minuta (Hexactinellida) is lacking key metazoan core genes.</title>
        <authorList>
            <person name="Santini S."/>
            <person name="Schenkelaars Q."/>
            <person name="Jourda C."/>
            <person name="Duchesne M."/>
            <person name="Belahbib H."/>
            <person name="Rocher C."/>
            <person name="Selva M."/>
            <person name="Riesgo A."/>
            <person name="Vervoort M."/>
            <person name="Leys S.P."/>
            <person name="Kodjabachian L."/>
            <person name="Le Bivic A."/>
            <person name="Borchiellini C."/>
            <person name="Claverie J.M."/>
            <person name="Renard E."/>
        </authorList>
    </citation>
    <scope>NUCLEOTIDE SEQUENCE [LARGE SCALE GENOMIC DNA]</scope>
    <source>
        <strain evidence="3">SPO-2</strain>
    </source>
</reference>
<keyword evidence="4" id="KW-1185">Reference proteome</keyword>
<feature type="repeat" description="NHL" evidence="2">
    <location>
        <begin position="211"/>
        <end position="251"/>
    </location>
</feature>
<sequence>MNFSSQVEHLRSEITSSFSELIKLLQERRDLLLRQLDSLSIIPQIFPQPSNSEEVKKSPLSDSGMLGNVTPQQLCELKFNLDPNLTACLHNIGLIQVCWSGEKLFVLDYGNKRVDVFDKEGELQSSFLLRIEIASNELICFAASIDYLLLTRQSSDIVTYYTHNGTLLPGLPYHLEDPVSMAACREMVAIVDKSSHHVLLFPQFSDRVTMIGSESTRPGQLYKPEDVAFTPDNCLLVLDHKNPCLHLYDMKGHYLTSFGCSLVGFDITHPSCFSIDHQGVVLLVHKRSKKVTIFNPNRTLAYKLRVQPDASLSIHGYLFPSSCALQRDLLAVAYEDNNIVGICNTASFKKISSLINLQLTSSGPKSLFTHSILYSKAMIVN</sequence>
<dbReference type="InterPro" id="IPR011042">
    <property type="entry name" value="6-blade_b-propeller_TolB-like"/>
</dbReference>
<dbReference type="InterPro" id="IPR050952">
    <property type="entry name" value="TRIM-NHL_E3_ligases"/>
</dbReference>
<organism evidence="3 4">
    <name type="scientific">Oopsacas minuta</name>
    <dbReference type="NCBI Taxonomy" id="111878"/>
    <lineage>
        <taxon>Eukaryota</taxon>
        <taxon>Metazoa</taxon>
        <taxon>Porifera</taxon>
        <taxon>Hexactinellida</taxon>
        <taxon>Hexasterophora</taxon>
        <taxon>Lyssacinosida</taxon>
        <taxon>Leucopsacidae</taxon>
        <taxon>Oopsacas</taxon>
    </lineage>
</organism>
<dbReference type="Proteomes" id="UP001165289">
    <property type="component" value="Unassembled WGS sequence"/>
</dbReference>
<evidence type="ECO:0000256" key="1">
    <source>
        <dbReference type="ARBA" id="ARBA00022737"/>
    </source>
</evidence>
<comment type="caution">
    <text evidence="3">The sequence shown here is derived from an EMBL/GenBank/DDBJ whole genome shotgun (WGS) entry which is preliminary data.</text>
</comment>
<dbReference type="AlphaFoldDB" id="A0AAV7JGQ3"/>
<accession>A0AAV7JGQ3</accession>
<keyword evidence="1" id="KW-0677">Repeat</keyword>
<dbReference type="PROSITE" id="PS51125">
    <property type="entry name" value="NHL"/>
    <property type="match status" value="1"/>
</dbReference>
<dbReference type="SUPFAM" id="SSF75011">
    <property type="entry name" value="3-carboxy-cis,cis-mucoante lactonizing enzyme"/>
    <property type="match status" value="1"/>
</dbReference>